<evidence type="ECO:0000259" key="16">
    <source>
        <dbReference type="PROSITE" id="PS50173"/>
    </source>
</evidence>
<feature type="binding site" evidence="15">
    <location>
        <position position="95"/>
    </location>
    <ligand>
        <name>Mg(2+)</name>
        <dbReference type="ChEBI" id="CHEBI:18420"/>
    </ligand>
</feature>
<evidence type="ECO:0000256" key="3">
    <source>
        <dbReference type="ARBA" id="ARBA00022457"/>
    </source>
</evidence>
<evidence type="ECO:0000256" key="15">
    <source>
        <dbReference type="HAMAP-Rule" id="MF_01113"/>
    </source>
</evidence>
<dbReference type="SUPFAM" id="SSF56672">
    <property type="entry name" value="DNA/RNA polymerases"/>
    <property type="match status" value="1"/>
</dbReference>
<dbReference type="InterPro" id="IPR043128">
    <property type="entry name" value="Rev_trsase/Diguanyl_cyclase"/>
</dbReference>
<comment type="catalytic activity">
    <reaction evidence="14 15">
        <text>DNA(n) + a 2'-deoxyribonucleoside 5'-triphosphate = DNA(n+1) + diphosphate</text>
        <dbReference type="Rhea" id="RHEA:22508"/>
        <dbReference type="Rhea" id="RHEA-COMP:17339"/>
        <dbReference type="Rhea" id="RHEA-COMP:17340"/>
        <dbReference type="ChEBI" id="CHEBI:33019"/>
        <dbReference type="ChEBI" id="CHEBI:61560"/>
        <dbReference type="ChEBI" id="CHEBI:173112"/>
        <dbReference type="EC" id="2.7.7.7"/>
    </reaction>
</comment>
<comment type="similarity">
    <text evidence="2 15">Belongs to the DNA polymerase type-Y family.</text>
</comment>
<dbReference type="InterPro" id="IPR017961">
    <property type="entry name" value="DNA_pol_Y-fam_little_finger"/>
</dbReference>
<comment type="caution">
    <text evidence="17">The sequence shown here is derived from an EMBL/GenBank/DDBJ whole genome shotgun (WGS) entry which is preliminary data.</text>
</comment>
<evidence type="ECO:0000256" key="6">
    <source>
        <dbReference type="ARBA" id="ARBA00022695"/>
    </source>
</evidence>
<feature type="site" description="Substrate discrimination" evidence="15">
    <location>
        <position position="5"/>
    </location>
</feature>
<keyword evidence="4 15" id="KW-0963">Cytoplasm</keyword>
<dbReference type="GO" id="GO:0009432">
    <property type="term" value="P:SOS response"/>
    <property type="evidence" value="ECO:0007669"/>
    <property type="project" value="TreeGrafter"/>
</dbReference>
<dbReference type="PANTHER" id="PTHR11076:SF33">
    <property type="entry name" value="DNA POLYMERASE KAPPA"/>
    <property type="match status" value="1"/>
</dbReference>
<dbReference type="GO" id="GO:0000287">
    <property type="term" value="F:magnesium ion binding"/>
    <property type="evidence" value="ECO:0007669"/>
    <property type="project" value="UniProtKB-UniRule"/>
</dbReference>
<dbReference type="PANTHER" id="PTHR11076">
    <property type="entry name" value="DNA REPAIR POLYMERASE UMUC / TRANSFERASE FAMILY MEMBER"/>
    <property type="match status" value="1"/>
</dbReference>
<evidence type="ECO:0000256" key="5">
    <source>
        <dbReference type="ARBA" id="ARBA00022679"/>
    </source>
</evidence>
<dbReference type="GO" id="GO:0042276">
    <property type="term" value="P:error-prone translesion synthesis"/>
    <property type="evidence" value="ECO:0007669"/>
    <property type="project" value="TreeGrafter"/>
</dbReference>
<dbReference type="HAMAP" id="MF_01113">
    <property type="entry name" value="DNApol_IV"/>
    <property type="match status" value="1"/>
</dbReference>
<dbReference type="GO" id="GO:0003684">
    <property type="term" value="F:damaged DNA binding"/>
    <property type="evidence" value="ECO:0007669"/>
    <property type="project" value="InterPro"/>
</dbReference>
<comment type="subunit">
    <text evidence="15">Monomer.</text>
</comment>
<dbReference type="SUPFAM" id="SSF100879">
    <property type="entry name" value="Lesion bypass DNA polymerase (Y-family), little finger domain"/>
    <property type="match status" value="1"/>
</dbReference>
<feature type="active site" evidence="15">
    <location>
        <position position="96"/>
    </location>
</feature>
<dbReference type="Pfam" id="PF21999">
    <property type="entry name" value="IMS_HHH_1"/>
    <property type="match status" value="1"/>
</dbReference>
<dbReference type="GO" id="GO:0006281">
    <property type="term" value="P:DNA repair"/>
    <property type="evidence" value="ECO:0007669"/>
    <property type="project" value="UniProtKB-UniRule"/>
</dbReference>
<dbReference type="GO" id="GO:0003887">
    <property type="term" value="F:DNA-directed DNA polymerase activity"/>
    <property type="evidence" value="ECO:0007669"/>
    <property type="project" value="UniProtKB-UniRule"/>
</dbReference>
<evidence type="ECO:0000256" key="14">
    <source>
        <dbReference type="ARBA" id="ARBA00049244"/>
    </source>
</evidence>
<dbReference type="InterPro" id="IPR053848">
    <property type="entry name" value="IMS_HHH_1"/>
</dbReference>
<evidence type="ECO:0000256" key="2">
    <source>
        <dbReference type="ARBA" id="ARBA00010945"/>
    </source>
</evidence>
<sequence>MDAFFASIEIAENPHLKGLPIIVGGNPDRRGVVSTCSYEARVYGVHSAMPLHEAKKLCPKAIFITGNYSLYKNYSEKIMKILTKVCPIVEIVSIDEAYLDFTNFVDEEHILEIGQEIKNQIFYKTGLTSSIGIGSCKLISKMASSFQKPNGLLQIKSGLEVEFLKPLDIGKLPGVGTKTEEHLRKKGFFKISDLQEASLEKLIDLMGVSRGYYLHKACLGRDPRVVEGEKRSPKSIGKEETFDKDIADILLLQEVLENQLKAIFEKAKERKLRFKGFSIKIRHPDFKTFTKSYTFKNFTQNYHELRKAVFSLFESFYSGSPPLRLLGVSLENLSDGYWQPTFWDDL</sequence>
<keyword evidence="18" id="KW-1185">Reference proteome</keyword>
<keyword evidence="8 15" id="KW-0479">Metal-binding</keyword>
<evidence type="ECO:0000313" key="18">
    <source>
        <dbReference type="Proteomes" id="UP000031552"/>
    </source>
</evidence>
<comment type="cofactor">
    <cofactor evidence="15">
        <name>Mg(2+)</name>
        <dbReference type="ChEBI" id="CHEBI:18420"/>
    </cofactor>
    <text evidence="15">Binds 2 magnesium ions per subunit.</text>
</comment>
<dbReference type="InterPro" id="IPR001126">
    <property type="entry name" value="UmuC"/>
</dbReference>
<evidence type="ECO:0000256" key="10">
    <source>
        <dbReference type="ARBA" id="ARBA00022842"/>
    </source>
</evidence>
<dbReference type="Gene3D" id="3.30.1490.100">
    <property type="entry name" value="DNA polymerase, Y-family, little finger domain"/>
    <property type="match status" value="1"/>
</dbReference>
<dbReference type="EMBL" id="CCEJ010000005">
    <property type="protein sequence ID" value="CDR34095.1"/>
    <property type="molecule type" value="Genomic_DNA"/>
</dbReference>
<keyword evidence="5 15" id="KW-0808">Transferase</keyword>
<keyword evidence="13 15" id="KW-0234">DNA repair</keyword>
<evidence type="ECO:0000256" key="4">
    <source>
        <dbReference type="ARBA" id="ARBA00022490"/>
    </source>
</evidence>
<dbReference type="STRING" id="1437425.CSEC_1275"/>
<evidence type="ECO:0000256" key="7">
    <source>
        <dbReference type="ARBA" id="ARBA00022705"/>
    </source>
</evidence>
<organism evidence="17 18">
    <name type="scientific">Candidatus Criblamydia sequanensis CRIB-18</name>
    <dbReference type="NCBI Taxonomy" id="1437425"/>
    <lineage>
        <taxon>Bacteria</taxon>
        <taxon>Pseudomonadati</taxon>
        <taxon>Chlamydiota</taxon>
        <taxon>Chlamydiia</taxon>
        <taxon>Parachlamydiales</taxon>
        <taxon>Candidatus Criblamydiaceae</taxon>
        <taxon>Candidatus Criblamydia</taxon>
    </lineage>
</organism>
<dbReference type="Gene3D" id="1.10.150.20">
    <property type="entry name" value="5' to 3' exonuclease, C-terminal subdomain"/>
    <property type="match status" value="1"/>
</dbReference>
<evidence type="ECO:0000313" key="17">
    <source>
        <dbReference type="EMBL" id="CDR34095.1"/>
    </source>
</evidence>
<gene>
    <name evidence="15 17" type="primary">dinB</name>
    <name evidence="17" type="ORF">CSEC_1275</name>
</gene>
<dbReference type="FunFam" id="3.40.1170.60:FF:000001">
    <property type="entry name" value="DNA polymerase IV"/>
    <property type="match status" value="1"/>
</dbReference>
<dbReference type="Pfam" id="PF11799">
    <property type="entry name" value="IMS_C"/>
    <property type="match status" value="1"/>
</dbReference>
<keyword evidence="7 15" id="KW-0235">DNA replication</keyword>
<protein>
    <recommendedName>
        <fullName evidence="15">DNA polymerase IV</fullName>
        <shortName evidence="15">Pol IV</shortName>
        <ecNumber evidence="15">2.7.7.7</ecNumber>
    </recommendedName>
</protein>
<keyword evidence="9 15" id="KW-0227">DNA damage</keyword>
<dbReference type="Gene3D" id="3.40.1170.60">
    <property type="match status" value="1"/>
</dbReference>
<evidence type="ECO:0000256" key="12">
    <source>
        <dbReference type="ARBA" id="ARBA00023125"/>
    </source>
</evidence>
<accession>A0A090D1U4</accession>
<keyword evidence="6 15" id="KW-0548">Nucleotidyltransferase</keyword>
<feature type="domain" description="UmuC" evidence="16">
    <location>
        <begin position="1"/>
        <end position="176"/>
    </location>
</feature>
<dbReference type="GO" id="GO:0006261">
    <property type="term" value="P:DNA-templated DNA replication"/>
    <property type="evidence" value="ECO:0007669"/>
    <property type="project" value="UniProtKB-UniRule"/>
</dbReference>
<reference evidence="17" key="1">
    <citation type="submission" date="2013-12" db="EMBL/GenBank/DDBJ databases">
        <authorList>
            <person name="Linke B."/>
        </authorList>
    </citation>
    <scope>NUCLEOTIDE SEQUENCE [LARGE SCALE GENOMIC DNA]</scope>
    <source>
        <strain evidence="17">CRIB-18</strain>
    </source>
</reference>
<evidence type="ECO:0000256" key="1">
    <source>
        <dbReference type="ARBA" id="ARBA00004496"/>
    </source>
</evidence>
<keyword evidence="12 15" id="KW-0238">DNA-binding</keyword>
<dbReference type="Gene3D" id="3.30.70.270">
    <property type="match status" value="1"/>
</dbReference>
<dbReference type="Pfam" id="PF00817">
    <property type="entry name" value="IMS"/>
    <property type="match status" value="1"/>
</dbReference>
<evidence type="ECO:0000256" key="8">
    <source>
        <dbReference type="ARBA" id="ARBA00022723"/>
    </source>
</evidence>
<keyword evidence="3 15" id="KW-0515">Mutator protein</keyword>
<dbReference type="InterPro" id="IPR043502">
    <property type="entry name" value="DNA/RNA_pol_sf"/>
</dbReference>
<evidence type="ECO:0000256" key="11">
    <source>
        <dbReference type="ARBA" id="ARBA00022932"/>
    </source>
</evidence>
<name>A0A090D1U4_9BACT</name>
<evidence type="ECO:0000256" key="9">
    <source>
        <dbReference type="ARBA" id="ARBA00022763"/>
    </source>
</evidence>
<reference evidence="17" key="2">
    <citation type="submission" date="2014-09" db="EMBL/GenBank/DDBJ databases">
        <title>Criblamydia sequanensis harbors a mega-plasmid encoding arsenite resistance.</title>
        <authorList>
            <person name="Bertelli C."/>
            <person name="Goesmann A."/>
            <person name="Greub G."/>
        </authorList>
    </citation>
    <scope>NUCLEOTIDE SEQUENCE [LARGE SCALE GENOMIC DNA]</scope>
    <source>
        <strain evidence="17">CRIB-18</strain>
    </source>
</reference>
<evidence type="ECO:0000256" key="13">
    <source>
        <dbReference type="ARBA" id="ARBA00023204"/>
    </source>
</evidence>
<comment type="function">
    <text evidence="15">Poorly processive, error-prone DNA polymerase involved in untargeted mutagenesis. Copies undamaged DNA at stalled replication forks, which arise in vivo from mismatched or misaligned primer ends. These misaligned primers can be extended by PolIV. Exhibits no 3'-5' exonuclease (proofreading) activity. May be involved in translesional synthesis, in conjunction with the beta clamp from PolIII.</text>
</comment>
<dbReference type="InterPro" id="IPR022880">
    <property type="entry name" value="DNApol_IV"/>
</dbReference>
<dbReference type="InterPro" id="IPR036775">
    <property type="entry name" value="DNA_pol_Y-fam_lit_finger_sf"/>
</dbReference>
<dbReference type="AlphaFoldDB" id="A0A090D1U4"/>
<dbReference type="PROSITE" id="PS50173">
    <property type="entry name" value="UMUC"/>
    <property type="match status" value="1"/>
</dbReference>
<dbReference type="NCBIfam" id="NF002677">
    <property type="entry name" value="PRK02406.1"/>
    <property type="match status" value="1"/>
</dbReference>
<proteinExistence type="inferred from homology"/>
<dbReference type="EC" id="2.7.7.7" evidence="15"/>
<comment type="subcellular location">
    <subcellularLocation>
        <location evidence="1 15">Cytoplasm</location>
    </subcellularLocation>
</comment>
<dbReference type="Proteomes" id="UP000031552">
    <property type="component" value="Unassembled WGS sequence"/>
</dbReference>
<keyword evidence="10 15" id="KW-0460">Magnesium</keyword>
<comment type="caution">
    <text evidence="15">Lacks conserved residue(s) required for the propagation of feature annotation.</text>
</comment>
<keyword evidence="11 15" id="KW-0239">DNA-directed DNA polymerase</keyword>
<dbReference type="InterPro" id="IPR050116">
    <property type="entry name" value="DNA_polymerase-Y"/>
</dbReference>
<dbReference type="CDD" id="cd03586">
    <property type="entry name" value="PolY_Pol_IV_kappa"/>
    <property type="match status" value="1"/>
</dbReference>
<dbReference type="eggNOG" id="COG0389">
    <property type="taxonomic scope" value="Bacteria"/>
</dbReference>
<dbReference type="GO" id="GO:0005829">
    <property type="term" value="C:cytosol"/>
    <property type="evidence" value="ECO:0007669"/>
    <property type="project" value="TreeGrafter"/>
</dbReference>